<feature type="transmembrane region" description="Helical" evidence="1">
    <location>
        <begin position="96"/>
        <end position="117"/>
    </location>
</feature>
<feature type="transmembrane region" description="Helical" evidence="1">
    <location>
        <begin position="129"/>
        <end position="150"/>
    </location>
</feature>
<keyword evidence="1" id="KW-0812">Transmembrane</keyword>
<evidence type="ECO:0000313" key="3">
    <source>
        <dbReference type="Proteomes" id="UP000799441"/>
    </source>
</evidence>
<protein>
    <recommendedName>
        <fullName evidence="4">DUF1275 domain protein</fullName>
    </recommendedName>
</protein>
<comment type="caution">
    <text evidence="2">The sequence shown here is derived from an EMBL/GenBank/DDBJ whole genome shotgun (WGS) entry which is preliminary data.</text>
</comment>
<dbReference type="Proteomes" id="UP000799441">
    <property type="component" value="Unassembled WGS sequence"/>
</dbReference>
<organism evidence="2 3">
    <name type="scientific">Polychaeton citri CBS 116435</name>
    <dbReference type="NCBI Taxonomy" id="1314669"/>
    <lineage>
        <taxon>Eukaryota</taxon>
        <taxon>Fungi</taxon>
        <taxon>Dikarya</taxon>
        <taxon>Ascomycota</taxon>
        <taxon>Pezizomycotina</taxon>
        <taxon>Dothideomycetes</taxon>
        <taxon>Dothideomycetidae</taxon>
        <taxon>Capnodiales</taxon>
        <taxon>Capnodiaceae</taxon>
        <taxon>Polychaeton</taxon>
    </lineage>
</organism>
<keyword evidence="1" id="KW-1133">Transmembrane helix</keyword>
<feature type="transmembrane region" description="Helical" evidence="1">
    <location>
        <begin position="162"/>
        <end position="182"/>
    </location>
</feature>
<sequence length="270" mass="29182">MPIETQSYALDHFQDAEAQVDQPKVPTCQLQRFCRHVSSDIGDGLLAEVELTLLTLATGMQDVTTFPDYHCFVSNQTGNTVLLMASVSGLDRDKRLFVPANTGVALVCFVAAVWVVGQLGHVLGDRNRIWLIANQVFQIILVFAAAGLQHHVGVETTTSSDLGVLALLATAVGAQVTISRALKINEISTAMATAAWVDLFFDPNLFVRGNRMRNRRIVFLAALVVGALIGSFVKVYQSSELALVLSAFIKIVVAILLLFNTPGKRAATAD</sequence>
<gene>
    <name evidence="2" type="ORF">K431DRAFT_153876</name>
</gene>
<dbReference type="InterPro" id="IPR010699">
    <property type="entry name" value="DUF1275"/>
</dbReference>
<evidence type="ECO:0008006" key="4">
    <source>
        <dbReference type="Google" id="ProtNLM"/>
    </source>
</evidence>
<dbReference type="EMBL" id="MU003843">
    <property type="protein sequence ID" value="KAF2717479.1"/>
    <property type="molecule type" value="Genomic_DNA"/>
</dbReference>
<keyword evidence="1" id="KW-0472">Membrane</keyword>
<dbReference type="PANTHER" id="PTHR37488">
    <property type="entry name" value="DUF1275 DOMAIN-CONTAINING PROTEIN"/>
    <property type="match status" value="1"/>
</dbReference>
<dbReference type="Pfam" id="PF06912">
    <property type="entry name" value="DUF1275"/>
    <property type="match status" value="1"/>
</dbReference>
<dbReference type="OrthoDB" id="5223589at2759"/>
<feature type="transmembrane region" description="Helical" evidence="1">
    <location>
        <begin position="217"/>
        <end position="235"/>
    </location>
</feature>
<dbReference type="AlphaFoldDB" id="A0A9P4UKI0"/>
<dbReference type="PANTHER" id="PTHR37488:SF2">
    <property type="entry name" value="DUF1275 DOMAIN-CONTAINING PROTEIN"/>
    <property type="match status" value="1"/>
</dbReference>
<feature type="transmembrane region" description="Helical" evidence="1">
    <location>
        <begin position="241"/>
        <end position="259"/>
    </location>
</feature>
<proteinExistence type="predicted"/>
<name>A0A9P4UKI0_9PEZI</name>
<reference evidence="2" key="1">
    <citation type="journal article" date="2020" name="Stud. Mycol.">
        <title>101 Dothideomycetes genomes: a test case for predicting lifestyles and emergence of pathogens.</title>
        <authorList>
            <person name="Haridas S."/>
            <person name="Albert R."/>
            <person name="Binder M."/>
            <person name="Bloem J."/>
            <person name="Labutti K."/>
            <person name="Salamov A."/>
            <person name="Andreopoulos B."/>
            <person name="Baker S."/>
            <person name="Barry K."/>
            <person name="Bills G."/>
            <person name="Bluhm B."/>
            <person name="Cannon C."/>
            <person name="Castanera R."/>
            <person name="Culley D."/>
            <person name="Daum C."/>
            <person name="Ezra D."/>
            <person name="Gonzalez J."/>
            <person name="Henrissat B."/>
            <person name="Kuo A."/>
            <person name="Liang C."/>
            <person name="Lipzen A."/>
            <person name="Lutzoni F."/>
            <person name="Magnuson J."/>
            <person name="Mondo S."/>
            <person name="Nolan M."/>
            <person name="Ohm R."/>
            <person name="Pangilinan J."/>
            <person name="Park H.-J."/>
            <person name="Ramirez L."/>
            <person name="Alfaro M."/>
            <person name="Sun H."/>
            <person name="Tritt A."/>
            <person name="Yoshinaga Y."/>
            <person name="Zwiers L.-H."/>
            <person name="Turgeon B."/>
            <person name="Goodwin S."/>
            <person name="Spatafora J."/>
            <person name="Crous P."/>
            <person name="Grigoriev I."/>
        </authorList>
    </citation>
    <scope>NUCLEOTIDE SEQUENCE</scope>
    <source>
        <strain evidence="2">CBS 116435</strain>
    </source>
</reference>
<accession>A0A9P4UKI0</accession>
<evidence type="ECO:0000313" key="2">
    <source>
        <dbReference type="EMBL" id="KAF2717479.1"/>
    </source>
</evidence>
<keyword evidence="3" id="KW-1185">Reference proteome</keyword>
<evidence type="ECO:0000256" key="1">
    <source>
        <dbReference type="SAM" id="Phobius"/>
    </source>
</evidence>